<feature type="compositionally biased region" description="Acidic residues" evidence="1">
    <location>
        <begin position="57"/>
        <end position="87"/>
    </location>
</feature>
<proteinExistence type="predicted"/>
<accession>A0A9P0JGL4</accession>
<evidence type="ECO:0000256" key="1">
    <source>
        <dbReference type="SAM" id="MobiDB-lite"/>
    </source>
</evidence>
<protein>
    <submittedName>
        <fullName evidence="2">Uncharacterized protein</fullName>
    </submittedName>
</protein>
<sequence>MSRRRAHATHRWPCDVGGDGGCINCGTVDGTRTNDAAGAATDDDHDDDGDSDRCVDSDDDDGRGDGRDDDDNDSDDGDDDDDDDDNSDGDREFTGDDHRPARAIAKAAFDDAIPAPRRPGHHIVVSSSTIRSRCYGFGSV</sequence>
<dbReference type="EMBL" id="OU899037">
    <property type="protein sequence ID" value="CAH1737883.1"/>
    <property type="molecule type" value="Genomic_DNA"/>
</dbReference>
<gene>
    <name evidence="2" type="ORF">APHIGO_LOCUS11317</name>
</gene>
<feature type="region of interest" description="Disordered" evidence="1">
    <location>
        <begin position="1"/>
        <end position="102"/>
    </location>
</feature>
<reference evidence="2" key="2">
    <citation type="submission" date="2022-10" db="EMBL/GenBank/DDBJ databases">
        <authorList>
            <consortium name="ENA_rothamsted_submissions"/>
            <consortium name="culmorum"/>
            <person name="King R."/>
        </authorList>
    </citation>
    <scope>NUCLEOTIDE SEQUENCE</scope>
</reference>
<keyword evidence="3" id="KW-1185">Reference proteome</keyword>
<reference evidence="2" key="1">
    <citation type="submission" date="2022-02" db="EMBL/GenBank/DDBJ databases">
        <authorList>
            <person name="King R."/>
        </authorList>
    </citation>
    <scope>NUCLEOTIDE SEQUENCE</scope>
</reference>
<evidence type="ECO:0000313" key="2">
    <source>
        <dbReference type="EMBL" id="CAH1737883.1"/>
    </source>
</evidence>
<dbReference type="AlphaFoldDB" id="A0A9P0JGL4"/>
<name>A0A9P0JGL4_APHGO</name>
<organism evidence="2 3">
    <name type="scientific">Aphis gossypii</name>
    <name type="common">Cotton aphid</name>
    <dbReference type="NCBI Taxonomy" id="80765"/>
    <lineage>
        <taxon>Eukaryota</taxon>
        <taxon>Metazoa</taxon>
        <taxon>Ecdysozoa</taxon>
        <taxon>Arthropoda</taxon>
        <taxon>Hexapoda</taxon>
        <taxon>Insecta</taxon>
        <taxon>Pterygota</taxon>
        <taxon>Neoptera</taxon>
        <taxon>Paraneoptera</taxon>
        <taxon>Hemiptera</taxon>
        <taxon>Sternorrhyncha</taxon>
        <taxon>Aphidomorpha</taxon>
        <taxon>Aphidoidea</taxon>
        <taxon>Aphididae</taxon>
        <taxon>Aphidini</taxon>
        <taxon>Aphis</taxon>
        <taxon>Aphis</taxon>
    </lineage>
</organism>
<feature type="compositionally biased region" description="Basic and acidic residues" evidence="1">
    <location>
        <begin position="88"/>
        <end position="100"/>
    </location>
</feature>
<dbReference type="Proteomes" id="UP001154329">
    <property type="component" value="Chromosome 4"/>
</dbReference>
<evidence type="ECO:0000313" key="3">
    <source>
        <dbReference type="Proteomes" id="UP001154329"/>
    </source>
</evidence>
<feature type="compositionally biased region" description="Low complexity" evidence="1">
    <location>
        <begin position="29"/>
        <end position="40"/>
    </location>
</feature>
<feature type="compositionally biased region" description="Basic residues" evidence="1">
    <location>
        <begin position="1"/>
        <end position="10"/>
    </location>
</feature>
<feature type="compositionally biased region" description="Acidic residues" evidence="1">
    <location>
        <begin position="41"/>
        <end position="50"/>
    </location>
</feature>